<name>D6Y0D0_BACIE</name>
<organism evidence="1 2">
    <name type="scientific">Bacillus selenitireducens (strain ATCC 700615 / DSM 15326 / MLS10)</name>
    <dbReference type="NCBI Taxonomy" id="439292"/>
    <lineage>
        <taxon>Bacteria</taxon>
        <taxon>Bacillati</taxon>
        <taxon>Bacillota</taxon>
        <taxon>Bacilli</taxon>
        <taxon>Bacillales</taxon>
        <taxon>Bacillaceae</taxon>
        <taxon>Salisediminibacterium</taxon>
    </lineage>
</organism>
<reference evidence="1" key="1">
    <citation type="submission" date="2009-10" db="EMBL/GenBank/DDBJ databases">
        <title>Complete sequence of Bacillus selenitireducens MLS10.</title>
        <authorList>
            <consortium name="US DOE Joint Genome Institute"/>
            <person name="Lucas S."/>
            <person name="Copeland A."/>
            <person name="Lapidus A."/>
            <person name="Glavina del Rio T."/>
            <person name="Dalin E."/>
            <person name="Tice H."/>
            <person name="Bruce D."/>
            <person name="Goodwin L."/>
            <person name="Pitluck S."/>
            <person name="Sims D."/>
            <person name="Brettin T."/>
            <person name="Detter J.C."/>
            <person name="Han C."/>
            <person name="Larimer F."/>
            <person name="Land M."/>
            <person name="Hauser L."/>
            <person name="Kyrpides N."/>
            <person name="Ovchinnikova G."/>
            <person name="Stolz J."/>
        </authorList>
    </citation>
    <scope>NUCLEOTIDE SEQUENCE [LARGE SCALE GENOMIC DNA]</scope>
    <source>
        <strain evidence="1">MLS10</strain>
    </source>
</reference>
<dbReference type="RefSeq" id="WP_013171946.1">
    <property type="nucleotide sequence ID" value="NC_014219.1"/>
</dbReference>
<gene>
    <name evidence="1" type="ordered locus">Bsel_1000</name>
</gene>
<keyword evidence="2" id="KW-1185">Reference proteome</keyword>
<evidence type="ECO:0000313" key="1">
    <source>
        <dbReference type="EMBL" id="ADH98521.1"/>
    </source>
</evidence>
<evidence type="ECO:0000313" key="2">
    <source>
        <dbReference type="Proteomes" id="UP000000271"/>
    </source>
</evidence>
<protein>
    <submittedName>
        <fullName evidence="1">Uncharacterized protein</fullName>
    </submittedName>
</protein>
<accession>D6Y0D0</accession>
<dbReference type="AlphaFoldDB" id="D6Y0D0"/>
<dbReference type="OrthoDB" id="2994445at2"/>
<proteinExistence type="predicted"/>
<sequence>MKNQKGYAFLLVLGTIVIIGLLVPPIAFQVLSSSTQASQTEQNIQLDNMYDMGKQMGRRHVEAALKGEIGYSSLESEYPSGATWSEVEAHFTNELNIDSSVDNALLIDDLEFENYNGRVKVDFMDIETEDERLAIIYRVIPFVNGEDHDAVYETFYLSNPDDTGPDDSDSWINEDGTINIDLISDLNERINEKIDLKPGATDIAGKVYINGGQKAGGGNPHVTTPIVSQGSIGFEDDLKLRGQGPEVFQVNNGDLYVSSTSGNLTVISLKQNRKIRVDGNAYFHNVEFELKDTGWPGAVNNVCIDGDVFVSGNSDLEETDSKDFVKVDDCSMASAHDVYYTGSLFTGGGSGSGPSDGSGLIERLQLDGTRGN</sequence>
<dbReference type="KEGG" id="bse:Bsel_1000"/>
<dbReference type="EMBL" id="CP001791">
    <property type="protein sequence ID" value="ADH98521.1"/>
    <property type="molecule type" value="Genomic_DNA"/>
</dbReference>
<dbReference type="STRING" id="439292.Bsel_1000"/>
<dbReference type="HOGENOM" id="CLU_743254_0_0_9"/>
<dbReference type="Proteomes" id="UP000000271">
    <property type="component" value="Chromosome"/>
</dbReference>